<keyword evidence="2" id="KW-1003">Cell membrane</keyword>
<evidence type="ECO:0000256" key="3">
    <source>
        <dbReference type="ARBA" id="ARBA00022692"/>
    </source>
</evidence>
<evidence type="ECO:0000313" key="10">
    <source>
        <dbReference type="EMBL" id="MQM24733.1"/>
    </source>
</evidence>
<feature type="transmembrane region" description="Helical" evidence="8">
    <location>
        <begin position="76"/>
        <end position="99"/>
    </location>
</feature>
<evidence type="ECO:0000256" key="7">
    <source>
        <dbReference type="ARBA" id="ARBA00023136"/>
    </source>
</evidence>
<keyword evidence="4" id="KW-0547">Nucleotide-binding</keyword>
<dbReference type="RefSeq" id="WP_153023921.1">
    <property type="nucleotide sequence ID" value="NZ_WIAO01000003.1"/>
</dbReference>
<sequence length="177" mass="18859">MNQDHDLDAAALDTALDAALEPADEEVAAVTAEVVAMTTVYRDLHRQSDTKAGQCLTVVGLVLAAAAAVVPRMDGVALVLAAIAVIAAVLSGVMFGFALKPHRQNRELIERSSMLYAAVRRIRDPRFNLEFELRDLVNEVNFVSAKHLLIRYGMGMLGITFLAAVAAAVAAVVSAMV</sequence>
<feature type="transmembrane region" description="Helical" evidence="8">
    <location>
        <begin position="52"/>
        <end position="70"/>
    </location>
</feature>
<comment type="caution">
    <text evidence="10">The sequence shown here is derived from an EMBL/GenBank/DDBJ whole genome shotgun (WGS) entry which is preliminary data.</text>
</comment>
<evidence type="ECO:0000256" key="4">
    <source>
        <dbReference type="ARBA" id="ARBA00022741"/>
    </source>
</evidence>
<keyword evidence="7 8" id="KW-0472">Membrane</keyword>
<name>A0A6L5G509_9ACTN</name>
<feature type="transmembrane region" description="Helical" evidence="8">
    <location>
        <begin position="156"/>
        <end position="176"/>
    </location>
</feature>
<dbReference type="AlphaFoldDB" id="A0A6L5G509"/>
<organism evidence="10 11">
    <name type="scientific">Glycomyces albidus</name>
    <dbReference type="NCBI Taxonomy" id="2656774"/>
    <lineage>
        <taxon>Bacteria</taxon>
        <taxon>Bacillati</taxon>
        <taxon>Actinomycetota</taxon>
        <taxon>Actinomycetes</taxon>
        <taxon>Glycomycetales</taxon>
        <taxon>Glycomycetaceae</taxon>
        <taxon>Glycomyces</taxon>
    </lineage>
</organism>
<proteinExistence type="predicted"/>
<evidence type="ECO:0000256" key="5">
    <source>
        <dbReference type="ARBA" id="ARBA00022989"/>
    </source>
</evidence>
<evidence type="ECO:0000313" key="11">
    <source>
        <dbReference type="Proteomes" id="UP000477750"/>
    </source>
</evidence>
<keyword evidence="11" id="KW-1185">Reference proteome</keyword>
<evidence type="ECO:0000259" key="9">
    <source>
        <dbReference type="Pfam" id="PF18967"/>
    </source>
</evidence>
<keyword evidence="6" id="KW-0051">Antiviral defense</keyword>
<evidence type="ECO:0000256" key="6">
    <source>
        <dbReference type="ARBA" id="ARBA00023118"/>
    </source>
</evidence>
<dbReference type="Proteomes" id="UP000477750">
    <property type="component" value="Unassembled WGS sequence"/>
</dbReference>
<accession>A0A6L5G509</accession>
<feature type="domain" description="Pycsar effector protein" evidence="9">
    <location>
        <begin position="39"/>
        <end position="170"/>
    </location>
</feature>
<evidence type="ECO:0000256" key="1">
    <source>
        <dbReference type="ARBA" id="ARBA00004236"/>
    </source>
</evidence>
<dbReference type="EMBL" id="WIAO01000003">
    <property type="protein sequence ID" value="MQM24733.1"/>
    <property type="molecule type" value="Genomic_DNA"/>
</dbReference>
<keyword evidence="5 8" id="KW-1133">Transmembrane helix</keyword>
<reference evidence="10 11" key="1">
    <citation type="submission" date="2019-10" db="EMBL/GenBank/DDBJ databases">
        <title>Glycomyces albidus sp. nov., a novel actinomycete isolated from rhizosphere soil of wheat (Triticum aestivum L.).</title>
        <authorList>
            <person name="Qian L."/>
        </authorList>
    </citation>
    <scope>NUCLEOTIDE SEQUENCE [LARGE SCALE GENOMIC DNA]</scope>
    <source>
        <strain evidence="10 11">NEAU-7082</strain>
    </source>
</reference>
<keyword evidence="3 8" id="KW-0812">Transmembrane</keyword>
<dbReference type="Pfam" id="PF18967">
    <property type="entry name" value="PycTM"/>
    <property type="match status" value="1"/>
</dbReference>
<gene>
    <name evidence="10" type="ORF">GFD30_03925</name>
</gene>
<comment type="subcellular location">
    <subcellularLocation>
        <location evidence="1">Cell membrane</location>
    </subcellularLocation>
</comment>
<protein>
    <recommendedName>
        <fullName evidence="9">Pycsar effector protein domain-containing protein</fullName>
    </recommendedName>
</protein>
<evidence type="ECO:0000256" key="2">
    <source>
        <dbReference type="ARBA" id="ARBA00022475"/>
    </source>
</evidence>
<evidence type="ECO:0000256" key="8">
    <source>
        <dbReference type="SAM" id="Phobius"/>
    </source>
</evidence>
<dbReference type="InterPro" id="IPR043760">
    <property type="entry name" value="PycTM_dom"/>
</dbReference>